<evidence type="ECO:0000313" key="2">
    <source>
        <dbReference type="EnsemblMetazoa" id="GPPI008147-PA"/>
    </source>
</evidence>
<dbReference type="Pfam" id="PF02995">
    <property type="entry name" value="DUF229"/>
    <property type="match status" value="1"/>
</dbReference>
<proteinExistence type="predicted"/>
<keyword evidence="1" id="KW-1133">Transmembrane helix</keyword>
<dbReference type="FunFam" id="3.40.720.10:FF:000017">
    <property type="entry name" value="Predicted protein"/>
    <property type="match status" value="1"/>
</dbReference>
<dbReference type="EnsemblMetazoa" id="GPPI008147-RA">
    <property type="protein sequence ID" value="GPPI008147-PA"/>
    <property type="gene ID" value="GPPI008147"/>
</dbReference>
<dbReference type="Gene3D" id="3.40.720.10">
    <property type="entry name" value="Alkaline Phosphatase, subunit A"/>
    <property type="match status" value="1"/>
</dbReference>
<keyword evidence="1" id="KW-0472">Membrane</keyword>
<organism evidence="2 3">
    <name type="scientific">Glossina palpalis gambiensis</name>
    <dbReference type="NCBI Taxonomy" id="67801"/>
    <lineage>
        <taxon>Eukaryota</taxon>
        <taxon>Metazoa</taxon>
        <taxon>Ecdysozoa</taxon>
        <taxon>Arthropoda</taxon>
        <taxon>Hexapoda</taxon>
        <taxon>Insecta</taxon>
        <taxon>Pterygota</taxon>
        <taxon>Neoptera</taxon>
        <taxon>Endopterygota</taxon>
        <taxon>Diptera</taxon>
        <taxon>Brachycera</taxon>
        <taxon>Muscomorpha</taxon>
        <taxon>Hippoboscoidea</taxon>
        <taxon>Glossinidae</taxon>
        <taxon>Glossina</taxon>
    </lineage>
</organism>
<dbReference type="Proteomes" id="UP000092460">
    <property type="component" value="Unassembled WGS sequence"/>
</dbReference>
<dbReference type="EMBL" id="JXJN01003396">
    <property type="status" value="NOT_ANNOTATED_CDS"/>
    <property type="molecule type" value="Genomic_DNA"/>
</dbReference>
<dbReference type="VEuPathDB" id="VectorBase:GPPI008147"/>
<reference evidence="3" key="1">
    <citation type="submission" date="2015-01" db="EMBL/GenBank/DDBJ databases">
        <authorList>
            <person name="Aksoy S."/>
            <person name="Warren W."/>
            <person name="Wilson R.K."/>
        </authorList>
    </citation>
    <scope>NUCLEOTIDE SEQUENCE [LARGE SCALE GENOMIC DNA]</scope>
    <source>
        <strain evidence="3">IAEA</strain>
    </source>
</reference>
<dbReference type="InterPro" id="IPR004245">
    <property type="entry name" value="DUF229"/>
</dbReference>
<dbReference type="PANTHER" id="PTHR10974">
    <property type="entry name" value="FI08016P-RELATED"/>
    <property type="match status" value="1"/>
</dbReference>
<feature type="transmembrane region" description="Helical" evidence="1">
    <location>
        <begin position="53"/>
        <end position="74"/>
    </location>
</feature>
<keyword evidence="1" id="KW-0812">Transmembrane</keyword>
<dbReference type="AlphaFoldDB" id="A0A1B0ATM3"/>
<protein>
    <submittedName>
        <fullName evidence="2">Uncharacterized protein</fullName>
    </submittedName>
</protein>
<accession>A0A1B0ATM3</accession>
<evidence type="ECO:0000313" key="3">
    <source>
        <dbReference type="Proteomes" id="UP000092460"/>
    </source>
</evidence>
<dbReference type="PANTHER" id="PTHR10974:SF1">
    <property type="entry name" value="FI08016P-RELATED"/>
    <property type="match status" value="1"/>
</dbReference>
<evidence type="ECO:0000256" key="1">
    <source>
        <dbReference type="SAM" id="Phobius"/>
    </source>
</evidence>
<dbReference type="CDD" id="cd16021">
    <property type="entry name" value="ALP_like"/>
    <property type="match status" value="1"/>
</dbReference>
<reference evidence="2" key="2">
    <citation type="submission" date="2020-05" db="UniProtKB">
        <authorList>
            <consortium name="EnsemblMetazoa"/>
        </authorList>
    </citation>
    <scope>IDENTIFICATION</scope>
    <source>
        <strain evidence="2">IAEA</strain>
    </source>
</reference>
<keyword evidence="3" id="KW-1185">Reference proteome</keyword>
<name>A0A1B0ATM3_9MUSC</name>
<dbReference type="GO" id="GO:0005615">
    <property type="term" value="C:extracellular space"/>
    <property type="evidence" value="ECO:0007669"/>
    <property type="project" value="TreeGrafter"/>
</dbReference>
<dbReference type="SUPFAM" id="SSF53649">
    <property type="entry name" value="Alkaline phosphatase-like"/>
    <property type="match status" value="1"/>
</dbReference>
<sequence length="480" mass="56511">MSLNDEDWQANHFGQTFQSPVRTNAAEKRDINLKAVEDMVTFAKFANIESSKWCVLICALFILSVVSGLSYYLYKYFDGKNYYHGDPVDIKSKSYFIDTPGCRLMALNVMNDQLRKYMKNLEKPYCGTPLLRISKNGSQLWINVDEKGLLKMYNVTKLEDILCIYSIFERRKDFQNIIRDTMAFKLSYREPVNLKKDVDFLRVECWRENVLIYQDCFYVLNGTKLNDSTEGEDDKTNRLSVMILVMDALSHMNFLRQMPETAQFIKQNLSHVEFFGYNKVDVNTFPNLIQLLTGLKTKQLSEFCNISSEMDDCPIIWKQFKEAGYKTAYGEDVQYLTLFQYALDGFKKQPTDFYFRTYALKMAKFKWWRDKNTYASYGKHPPLELLLDYIRNLVPFMQYNDFFSLFWTISHSHDDLNSPQFLDKPILNLLKLFDRTNILNTTVISLMSDHGFRMGDYRLTHQGELEDMEPPVNNSFTEMF</sequence>
<dbReference type="InterPro" id="IPR017850">
    <property type="entry name" value="Alkaline_phosphatase_core_sf"/>
</dbReference>
<dbReference type="STRING" id="67801.A0A1B0ATM3"/>